<keyword evidence="2" id="KW-1185">Reference proteome</keyword>
<dbReference type="OMA" id="SHIHNEQ"/>
<dbReference type="EMBL" id="CAJJDM010000080">
    <property type="protein sequence ID" value="CAD8086847.1"/>
    <property type="molecule type" value="Genomic_DNA"/>
</dbReference>
<dbReference type="Proteomes" id="UP000688137">
    <property type="component" value="Unassembled WGS sequence"/>
</dbReference>
<evidence type="ECO:0000313" key="2">
    <source>
        <dbReference type="Proteomes" id="UP000688137"/>
    </source>
</evidence>
<protein>
    <submittedName>
        <fullName evidence="1">Uncharacterized protein</fullName>
    </submittedName>
</protein>
<dbReference type="AlphaFoldDB" id="A0A8S1N0U9"/>
<accession>A0A8S1N0U9</accession>
<reference evidence="1" key="1">
    <citation type="submission" date="2021-01" db="EMBL/GenBank/DDBJ databases">
        <authorList>
            <consortium name="Genoscope - CEA"/>
            <person name="William W."/>
        </authorList>
    </citation>
    <scope>NUCLEOTIDE SEQUENCE</scope>
</reference>
<gene>
    <name evidence="1" type="ORF">PPRIM_AZ9-3.1.T0770126</name>
</gene>
<evidence type="ECO:0000313" key="1">
    <source>
        <dbReference type="EMBL" id="CAD8086847.1"/>
    </source>
</evidence>
<organism evidence="1 2">
    <name type="scientific">Paramecium primaurelia</name>
    <dbReference type="NCBI Taxonomy" id="5886"/>
    <lineage>
        <taxon>Eukaryota</taxon>
        <taxon>Sar</taxon>
        <taxon>Alveolata</taxon>
        <taxon>Ciliophora</taxon>
        <taxon>Intramacronucleata</taxon>
        <taxon>Oligohymenophorea</taxon>
        <taxon>Peniculida</taxon>
        <taxon>Parameciidae</taxon>
        <taxon>Paramecium</taxon>
    </lineage>
</organism>
<name>A0A8S1N0U9_PARPR</name>
<sequence>MNDLRRIEKEIQEKQRLAPSFFKNPYRPTARLLKQVRRQANFIKTTSHQKYEEMIEKVMQRSPRQSRIKEPPTHEQILDNIIQELKKEIEQKKTNLSPTFCLRRREHFDQHDKILTLKTLVSHIHNEQSLRNRQPQSKFPCIQQDNNSCDSDRVMSIISACSKQNNQLEKMHKFVNQKQRNQRKRFASLHDQIGLLYLLE</sequence>
<comment type="caution">
    <text evidence="1">The sequence shown here is derived from an EMBL/GenBank/DDBJ whole genome shotgun (WGS) entry which is preliminary data.</text>
</comment>
<proteinExistence type="predicted"/>